<dbReference type="AlphaFoldDB" id="A0A495X2H5"/>
<keyword evidence="2" id="KW-1185">Reference proteome</keyword>
<comment type="caution">
    <text evidence="1">The sequence shown here is derived from an EMBL/GenBank/DDBJ whole genome shotgun (WGS) entry which is preliminary data.</text>
</comment>
<dbReference type="EMBL" id="RBXR01000001">
    <property type="protein sequence ID" value="RKT66843.1"/>
    <property type="molecule type" value="Genomic_DNA"/>
</dbReference>
<name>A0A495X2H5_9PSEU</name>
<proteinExistence type="predicted"/>
<evidence type="ECO:0000313" key="2">
    <source>
        <dbReference type="Proteomes" id="UP000272729"/>
    </source>
</evidence>
<dbReference type="Proteomes" id="UP000272729">
    <property type="component" value="Unassembled WGS sequence"/>
</dbReference>
<dbReference type="RefSeq" id="WP_121216721.1">
    <property type="nucleotide sequence ID" value="NZ_JBIUBA010000011.1"/>
</dbReference>
<accession>A0A495X2H5</accession>
<protein>
    <submittedName>
        <fullName evidence="1">Uncharacterized protein</fullName>
    </submittedName>
</protein>
<organism evidence="1 2">
    <name type="scientific">Saccharothrix variisporea</name>
    <dbReference type="NCBI Taxonomy" id="543527"/>
    <lineage>
        <taxon>Bacteria</taxon>
        <taxon>Bacillati</taxon>
        <taxon>Actinomycetota</taxon>
        <taxon>Actinomycetes</taxon>
        <taxon>Pseudonocardiales</taxon>
        <taxon>Pseudonocardiaceae</taxon>
        <taxon>Saccharothrix</taxon>
    </lineage>
</organism>
<gene>
    <name evidence="1" type="ORF">DFJ66_0007</name>
</gene>
<evidence type="ECO:0000313" key="1">
    <source>
        <dbReference type="EMBL" id="RKT66843.1"/>
    </source>
</evidence>
<reference evidence="1 2" key="1">
    <citation type="submission" date="2018-10" db="EMBL/GenBank/DDBJ databases">
        <title>Sequencing the genomes of 1000 actinobacteria strains.</title>
        <authorList>
            <person name="Klenk H.-P."/>
        </authorList>
    </citation>
    <scope>NUCLEOTIDE SEQUENCE [LARGE SCALE GENOMIC DNA]</scope>
    <source>
        <strain evidence="1 2">DSM 43911</strain>
    </source>
</reference>
<sequence length="133" mass="14315">MSDSPPARTCPSSDAGDGAVVLGILGPHGRVVYTPRGAVVTDALRGRLASPDSPLESRFRFAGPCVEADCAFWTGSCRALDAAHEDFDGAVPRDDTADLPRCGIRDTCRWWHQEGREACRVCPFVRTRAVPTT</sequence>
<dbReference type="OrthoDB" id="571920at2"/>